<evidence type="ECO:0000256" key="2">
    <source>
        <dbReference type="SAM" id="SignalP"/>
    </source>
</evidence>
<keyword evidence="4" id="KW-1185">Reference proteome</keyword>
<feature type="chain" id="PRO_5045661999" evidence="2">
    <location>
        <begin position="23"/>
        <end position="225"/>
    </location>
</feature>
<proteinExistence type="predicted"/>
<evidence type="ECO:0000313" key="3">
    <source>
        <dbReference type="EMBL" id="WAS92190.1"/>
    </source>
</evidence>
<accession>A0ABY7GYY4</accession>
<name>A0ABY7GYY4_9BACT</name>
<dbReference type="RefSeq" id="WP_269034539.1">
    <property type="nucleotide sequence ID" value="NZ_CP114040.1"/>
</dbReference>
<reference evidence="3" key="1">
    <citation type="submission" date="2022-11" db="EMBL/GenBank/DDBJ databases">
        <title>Minimal conservation of predation-associated metabolite biosynthetic gene clusters underscores biosynthetic potential of Myxococcota including descriptions for ten novel species: Archangium lansinium sp. nov., Myxococcus landrumus sp. nov., Nannocystis bai.</title>
        <authorList>
            <person name="Ahearne A."/>
            <person name="Stevens C."/>
            <person name="Dowd S."/>
        </authorList>
    </citation>
    <scope>NUCLEOTIDE SEQUENCE</scope>
    <source>
        <strain evidence="3">Fl3</strain>
    </source>
</reference>
<dbReference type="Proteomes" id="UP001164459">
    <property type="component" value="Chromosome"/>
</dbReference>
<evidence type="ECO:0000313" key="4">
    <source>
        <dbReference type="Proteomes" id="UP001164459"/>
    </source>
</evidence>
<feature type="signal peptide" evidence="2">
    <location>
        <begin position="1"/>
        <end position="22"/>
    </location>
</feature>
<feature type="region of interest" description="Disordered" evidence="1">
    <location>
        <begin position="37"/>
        <end position="117"/>
    </location>
</feature>
<feature type="compositionally biased region" description="Low complexity" evidence="1">
    <location>
        <begin position="37"/>
        <end position="101"/>
    </location>
</feature>
<keyword evidence="2" id="KW-0732">Signal</keyword>
<organism evidence="3 4">
    <name type="scientific">Nannocystis punicea</name>
    <dbReference type="NCBI Taxonomy" id="2995304"/>
    <lineage>
        <taxon>Bacteria</taxon>
        <taxon>Pseudomonadati</taxon>
        <taxon>Myxococcota</taxon>
        <taxon>Polyangia</taxon>
        <taxon>Nannocystales</taxon>
        <taxon>Nannocystaceae</taxon>
        <taxon>Nannocystis</taxon>
    </lineage>
</organism>
<evidence type="ECO:0000256" key="1">
    <source>
        <dbReference type="SAM" id="MobiDB-lite"/>
    </source>
</evidence>
<protein>
    <submittedName>
        <fullName evidence="3">Uncharacterized protein</fullName>
    </submittedName>
</protein>
<gene>
    <name evidence="3" type="ORF">O0S08_38910</name>
</gene>
<dbReference type="EMBL" id="CP114040">
    <property type="protein sequence ID" value="WAS92190.1"/>
    <property type="molecule type" value="Genomic_DNA"/>
</dbReference>
<sequence>MRTYAYALPFTALLLALTPACATTLCGNDGDCAPTDTATTGDPPASTTDETGTTSEPTSTETETGPTSTSEEATTTTGEPETTTGPGTTAETSTGETTEGPLVGQPSAHNETCAPDDGPAVEFKIDLAERACDSDWPEDAPLLRIVLFKGVDSLALGEHPLNGGWGFASYDDGDGTPETSDQGTVVITEITADGVRGTYEVTLPDDVLLAGAFDSLYCPADVMCG</sequence>